<feature type="region of interest" description="Disordered" evidence="1">
    <location>
        <begin position="314"/>
        <end position="416"/>
    </location>
</feature>
<feature type="compositionally biased region" description="Basic residues" evidence="1">
    <location>
        <begin position="115"/>
        <end position="127"/>
    </location>
</feature>
<dbReference type="AlphaFoldDB" id="A0A067MQF6"/>
<dbReference type="OrthoDB" id="3235609at2759"/>
<reference evidence="3" key="1">
    <citation type="journal article" date="2014" name="Proc. Natl. Acad. Sci. U.S.A.">
        <title>Extensive sampling of basidiomycete genomes demonstrates inadequacy of the white-rot/brown-rot paradigm for wood decay fungi.</title>
        <authorList>
            <person name="Riley R."/>
            <person name="Salamov A.A."/>
            <person name="Brown D.W."/>
            <person name="Nagy L.G."/>
            <person name="Floudas D."/>
            <person name="Held B.W."/>
            <person name="Levasseur A."/>
            <person name="Lombard V."/>
            <person name="Morin E."/>
            <person name="Otillar R."/>
            <person name="Lindquist E.A."/>
            <person name="Sun H."/>
            <person name="LaButti K.M."/>
            <person name="Schmutz J."/>
            <person name="Jabbour D."/>
            <person name="Luo H."/>
            <person name="Baker S.E."/>
            <person name="Pisabarro A.G."/>
            <person name="Walton J.D."/>
            <person name="Blanchette R.A."/>
            <person name="Henrissat B."/>
            <person name="Martin F."/>
            <person name="Cullen D."/>
            <person name="Hibbett D.S."/>
            <person name="Grigoriev I.V."/>
        </authorList>
    </citation>
    <scope>NUCLEOTIDE SEQUENCE [LARGE SCALE GENOMIC DNA]</scope>
    <source>
        <strain evidence="3">FD-172 SS1</strain>
    </source>
</reference>
<proteinExistence type="predicted"/>
<dbReference type="InParanoid" id="A0A067MQF6"/>
<evidence type="ECO:0000256" key="1">
    <source>
        <dbReference type="SAM" id="MobiDB-lite"/>
    </source>
</evidence>
<feature type="compositionally biased region" description="Low complexity" evidence="1">
    <location>
        <begin position="391"/>
        <end position="409"/>
    </location>
</feature>
<dbReference type="EMBL" id="KL198022">
    <property type="protein sequence ID" value="KDQ17973.1"/>
    <property type="molecule type" value="Genomic_DNA"/>
</dbReference>
<dbReference type="HOGENOM" id="CLU_040086_0_0_1"/>
<feature type="region of interest" description="Disordered" evidence="1">
    <location>
        <begin position="115"/>
        <end position="135"/>
    </location>
</feature>
<protein>
    <submittedName>
        <fullName evidence="2">Uncharacterized protein</fullName>
    </submittedName>
</protein>
<evidence type="ECO:0000313" key="2">
    <source>
        <dbReference type="EMBL" id="KDQ17973.1"/>
    </source>
</evidence>
<evidence type="ECO:0000313" key="3">
    <source>
        <dbReference type="Proteomes" id="UP000027195"/>
    </source>
</evidence>
<keyword evidence="3" id="KW-1185">Reference proteome</keyword>
<name>A0A067MQF6_BOTB1</name>
<sequence length="571" mass="62735">MSGGTVYFYQLGGFGGHTNKWGEPWNNYFLQDKNLSETVAGAGSPIAKADGSVELVLGMKPTGATYILLPADLLPPLLAHHNLPPVPHFTRPLVSTSFDALSPLNIKDPEQLRRKLAAHRSTQKKGNRNPTDMSKANKAWEMGSSTGLEHGAMRCAFEHARLAYQVLARGLNPEEYGVSWRIHSSFGRPKVVAFATNVWDNDAEVIFDVGWTEVGLAPDGTEKQNSNYIWWESMFDVKGKTKRGKFMHGTTEKEVPQAECAARLKALVGRNAGNAPTILLVHDAAVVRKVFENHGIDTSEWVEGLGDLLEHKSKAEEGVHHNGRAATNANGYRRKYDHGGRGHRNGWDSRSPKREHRDRNYHDRDRNRSRSPKREQLNYGHGPQDVRYKRSASPSSSAVRYSRPLFDSPPRSPEPPSFPPVFLVSAQTLFVTMTMAWSGRPSLHDMCTQLRIPARHGVNVAKEWCAGNEAHLIVDIIAALLGGGPIDDRLAELSSTNPVHAEGAGPSTGDVAENGDTGDEDSDAGDRLGDAPDPYGSAAPKPEQDNAEAARLARIQADIDEWNANYEDDSD</sequence>
<feature type="compositionally biased region" description="Basic and acidic residues" evidence="1">
    <location>
        <begin position="337"/>
        <end position="376"/>
    </location>
</feature>
<feature type="region of interest" description="Disordered" evidence="1">
    <location>
        <begin position="497"/>
        <end position="548"/>
    </location>
</feature>
<accession>A0A067MQF6</accession>
<organism evidence="2 3">
    <name type="scientific">Botryobasidium botryosum (strain FD-172 SS1)</name>
    <dbReference type="NCBI Taxonomy" id="930990"/>
    <lineage>
        <taxon>Eukaryota</taxon>
        <taxon>Fungi</taxon>
        <taxon>Dikarya</taxon>
        <taxon>Basidiomycota</taxon>
        <taxon>Agaricomycotina</taxon>
        <taxon>Agaricomycetes</taxon>
        <taxon>Cantharellales</taxon>
        <taxon>Botryobasidiaceae</taxon>
        <taxon>Botryobasidium</taxon>
    </lineage>
</organism>
<gene>
    <name evidence="2" type="ORF">BOTBODRAFT_545608</name>
</gene>
<dbReference type="Proteomes" id="UP000027195">
    <property type="component" value="Unassembled WGS sequence"/>
</dbReference>